<comment type="caution">
    <text evidence="1">The sequence shown here is derived from an EMBL/GenBank/DDBJ whole genome shotgun (WGS) entry which is preliminary data.</text>
</comment>
<organism evidence="1 2">
    <name type="scientific">Burkholderia ubonensis</name>
    <dbReference type="NCBI Taxonomy" id="101571"/>
    <lineage>
        <taxon>Bacteria</taxon>
        <taxon>Pseudomonadati</taxon>
        <taxon>Pseudomonadota</taxon>
        <taxon>Betaproteobacteria</taxon>
        <taxon>Burkholderiales</taxon>
        <taxon>Burkholderiaceae</taxon>
        <taxon>Burkholderia</taxon>
        <taxon>Burkholderia cepacia complex</taxon>
    </lineage>
</organism>
<evidence type="ECO:0008006" key="3">
    <source>
        <dbReference type="Google" id="ProtNLM"/>
    </source>
</evidence>
<name>A0ABD4EB55_9BURK</name>
<reference evidence="1 2" key="1">
    <citation type="submission" date="2015-11" db="EMBL/GenBank/DDBJ databases">
        <title>Expanding the genomic diversity of Burkholderia species for the development of highly accurate diagnostics.</title>
        <authorList>
            <person name="Sahl J."/>
            <person name="Keim P."/>
            <person name="Wagner D."/>
        </authorList>
    </citation>
    <scope>NUCLEOTIDE SEQUENCE [LARGE SCALE GENOMIC DNA]</scope>
    <source>
        <strain evidence="1 2">MSMB1585WGS</strain>
    </source>
</reference>
<evidence type="ECO:0000313" key="2">
    <source>
        <dbReference type="Proteomes" id="UP000057910"/>
    </source>
</evidence>
<proteinExistence type="predicted"/>
<gene>
    <name evidence="1" type="ORF">WJ68_34325</name>
</gene>
<sequence>MPVRAGVSRASGSCEVKTMPLLLDRPFKGPKTHAFVIGVGNYPDAKANRGVLDSLRGVPNLPSAADSAKLMCDWLLDNQDRLAAPLATLDVLISDPVDPGRRYPWARGPVDPATEANVKERGLDWYGRVVAEPGNIAFFYCCGHGASHLQQPVLFLEDLNQSLDNAWKHINLGLLAFALRKKQSISAAFLFSDACGQFVPAFELEKDAQDCRFFHKPNLFEPSRNQVSLLCAAAEGQLAYEGADKEGSDCKFGRFTQAVLKGLSGSSARWSRNRWGVSCHDLLGDLKSLRRVFFSHWGENEPFEPYPAVTPADPIPIVFPDGFELPIVVMTDPPDRMPHYDFVISQRSEPTQPWLKNRNAGDPTAWHTTVPPGLDALYAIAVKGADHYPLLFQPKGPLFDQWVSVP</sequence>
<protein>
    <recommendedName>
        <fullName evidence="3">Caspase family protein</fullName>
    </recommendedName>
</protein>
<dbReference type="AlphaFoldDB" id="A0ABD4EB55"/>
<accession>A0ABD4EB55</accession>
<dbReference type="EMBL" id="LPAD01000008">
    <property type="protein sequence ID" value="KVN92156.1"/>
    <property type="molecule type" value="Genomic_DNA"/>
</dbReference>
<dbReference type="Proteomes" id="UP000057910">
    <property type="component" value="Unassembled WGS sequence"/>
</dbReference>
<evidence type="ECO:0000313" key="1">
    <source>
        <dbReference type="EMBL" id="KVN92156.1"/>
    </source>
</evidence>
<dbReference type="Gene3D" id="3.40.50.1460">
    <property type="match status" value="1"/>
</dbReference>